<proteinExistence type="predicted"/>
<name>A0A9X1DF37_9SPHN</name>
<reference evidence="3" key="1">
    <citation type="submission" date="2021-05" db="EMBL/GenBank/DDBJ databases">
        <title>Genome of Sphingobium sp. strain.</title>
        <authorList>
            <person name="Fan R."/>
        </authorList>
    </citation>
    <scope>NUCLEOTIDE SEQUENCE</scope>
    <source>
        <strain evidence="3">H33</strain>
    </source>
</reference>
<keyword evidence="4" id="KW-1185">Reference proteome</keyword>
<accession>A0A9X1DF37</accession>
<organism evidence="3 4">
    <name type="scientific">Sphingobium nicotianae</name>
    <dbReference type="NCBI Taxonomy" id="2782607"/>
    <lineage>
        <taxon>Bacteria</taxon>
        <taxon>Pseudomonadati</taxon>
        <taxon>Pseudomonadota</taxon>
        <taxon>Alphaproteobacteria</taxon>
        <taxon>Sphingomonadales</taxon>
        <taxon>Sphingomonadaceae</taxon>
        <taxon>Sphingobium</taxon>
    </lineage>
</organism>
<dbReference type="RefSeq" id="WP_214624640.1">
    <property type="nucleotide sequence ID" value="NZ_JAHGAW010000010.1"/>
</dbReference>
<evidence type="ECO:0000259" key="2">
    <source>
        <dbReference type="Pfam" id="PF07589"/>
    </source>
</evidence>
<dbReference type="NCBIfam" id="NF038126">
    <property type="entry name" value="PEP_CTERM_FxDxF"/>
    <property type="match status" value="1"/>
</dbReference>
<dbReference type="NCBIfam" id="TIGR02595">
    <property type="entry name" value="PEP_CTERM"/>
    <property type="match status" value="1"/>
</dbReference>
<gene>
    <name evidence="3" type="ORF">KK488_15645</name>
</gene>
<dbReference type="AlphaFoldDB" id="A0A9X1DF37"/>
<dbReference type="Pfam" id="PF07589">
    <property type="entry name" value="PEP-CTERM"/>
    <property type="match status" value="1"/>
</dbReference>
<protein>
    <submittedName>
        <fullName evidence="3">PEP-CTERM sorting domain-containing protein</fullName>
    </submittedName>
</protein>
<feature type="signal peptide" evidence="1">
    <location>
        <begin position="1"/>
        <end position="23"/>
    </location>
</feature>
<dbReference type="InterPro" id="IPR013424">
    <property type="entry name" value="Ice-binding_C"/>
</dbReference>
<dbReference type="Proteomes" id="UP001138757">
    <property type="component" value="Unassembled WGS sequence"/>
</dbReference>
<evidence type="ECO:0000256" key="1">
    <source>
        <dbReference type="SAM" id="SignalP"/>
    </source>
</evidence>
<feature type="chain" id="PRO_5040999056" evidence="1">
    <location>
        <begin position="24"/>
        <end position="176"/>
    </location>
</feature>
<sequence>MKKIIWAASAAIAALSVTPAAHASVSIVCPGNSGLSFCTFNEVNMTGSFGDSFTSPQSFTDSYQINLSTAYVLSITATNTAATGGPISFTSAELLDSAMTSLGPIAFGAVPTTFNLAAGSYYLKFVGASQGSASFGGTIDVRTPAVPEPATWAMMLAGVAAVGVSLRRRARVVAFS</sequence>
<comment type="caution">
    <text evidence="3">The sequence shown here is derived from an EMBL/GenBank/DDBJ whole genome shotgun (WGS) entry which is preliminary data.</text>
</comment>
<feature type="domain" description="Ice-binding protein C-terminal" evidence="2">
    <location>
        <begin position="145"/>
        <end position="169"/>
    </location>
</feature>
<dbReference type="EMBL" id="JAHGAW010000010">
    <property type="protein sequence ID" value="MBT2188388.1"/>
    <property type="molecule type" value="Genomic_DNA"/>
</dbReference>
<keyword evidence="1" id="KW-0732">Signal</keyword>
<dbReference type="NCBIfam" id="NF035944">
    <property type="entry name" value="PEPxxWA-CTERM"/>
    <property type="match status" value="1"/>
</dbReference>
<evidence type="ECO:0000313" key="4">
    <source>
        <dbReference type="Proteomes" id="UP001138757"/>
    </source>
</evidence>
<evidence type="ECO:0000313" key="3">
    <source>
        <dbReference type="EMBL" id="MBT2188388.1"/>
    </source>
</evidence>